<organism evidence="1 2">
    <name type="scientific">Sphingobium yanoikuyae</name>
    <name type="common">Sphingomonas yanoikuyae</name>
    <dbReference type="NCBI Taxonomy" id="13690"/>
    <lineage>
        <taxon>Bacteria</taxon>
        <taxon>Pseudomonadati</taxon>
        <taxon>Pseudomonadota</taxon>
        <taxon>Alphaproteobacteria</taxon>
        <taxon>Sphingomonadales</taxon>
        <taxon>Sphingomonadaceae</taxon>
        <taxon>Sphingobium</taxon>
    </lineage>
</organism>
<comment type="caution">
    <text evidence="1">The sequence shown here is derived from an EMBL/GenBank/DDBJ whole genome shotgun (WGS) entry which is preliminary data.</text>
</comment>
<dbReference type="AlphaFoldDB" id="A0A177JNF0"/>
<dbReference type="RefSeq" id="WP_063976618.1">
    <property type="nucleotide sequence ID" value="NZ_LSTR01000040.1"/>
</dbReference>
<sequence>MARRSGISNLGAVLTSLDGAKAAIRKKVTDTYKGVATDILDGVIAGTPEITSVTVGDWQVGVNATPNGLVNNADPGGAAARAKGATEIATAPLGSKINIVNNQPHVDALNAGRAVSKPAGWVEGSIDRATRKPR</sequence>
<dbReference type="Proteomes" id="UP000077262">
    <property type="component" value="Unassembled WGS sequence"/>
</dbReference>
<evidence type="ECO:0008006" key="3">
    <source>
        <dbReference type="Google" id="ProtNLM"/>
    </source>
</evidence>
<proteinExistence type="predicted"/>
<evidence type="ECO:0000313" key="2">
    <source>
        <dbReference type="Proteomes" id="UP000077262"/>
    </source>
</evidence>
<dbReference type="OrthoDB" id="7476464at2"/>
<name>A0A177JNF0_SPHYA</name>
<evidence type="ECO:0000313" key="1">
    <source>
        <dbReference type="EMBL" id="OAH42770.1"/>
    </source>
</evidence>
<protein>
    <recommendedName>
        <fullName evidence="3">HK97 gp10 family phage protein</fullName>
    </recommendedName>
</protein>
<dbReference type="EMBL" id="LSTR01000040">
    <property type="protein sequence ID" value="OAH42770.1"/>
    <property type="molecule type" value="Genomic_DNA"/>
</dbReference>
<reference evidence="1 2" key="1">
    <citation type="submission" date="2016-02" db="EMBL/GenBank/DDBJ databases">
        <authorList>
            <person name="Wen L."/>
            <person name="He K."/>
            <person name="Yang H."/>
        </authorList>
    </citation>
    <scope>NUCLEOTIDE SEQUENCE [LARGE SCALE GENOMIC DNA]</scope>
    <source>
        <strain evidence="1 2">CD09_2</strain>
    </source>
</reference>
<gene>
    <name evidence="1" type="ORF">AX777_05900</name>
</gene>
<accession>A0A177JNF0</accession>